<evidence type="ECO:0000259" key="10">
    <source>
        <dbReference type="Pfam" id="PF01676"/>
    </source>
</evidence>
<sequence length="610" mass="68904">MPKTTVCQLLQDKEANLALCAKNTVAQNVDPEYVLYDHPVCPRHVPFVLIVLSGWGEGREDEYNAINKSNCLAIKTLRNIYPYRWRTLKAHGEWVGLPKNTDTGNGEAGNNAMGCGKIIIQRATLVDNAIADGSIYKSEGWLHAKEGWVYGGTLHFLGLLSDGGVHSRYDQLQHIFKTAVDQQCKKIRFHILLDGRDVHEGTSLQFVEQLEKDLEELRKWGCDARIASGGGRMFVTMDHYNADWRIVRRGWYAHVLGDAPHKFESAAEAITALKKADPHCNDQYLPPFVVIQKKNGQPWGPILQEDVVINFNFRADRMIQISQAFVDEKFDKFERIRWPNVRYVALMQYDLATKLPLRYLVEPPRFEKIAGKYLSENGVRTFAITETQKMGHITFNWNGNKSGKTHEINDTYQEVQSENIRFELEPEMRAATIANIAHDALLSGLYDFVRVMFANGDMVGHTRDFEATKRACLAVDEGIKLLVSGVELCGGMYMIVGDHGNCDDMVQRDAEGNPQLDACGKPLPKTCHSLDEVPCGIGGPGLHRNVRFRDNIRDAGLANVTATYMNLLGFEAPAYYEPSLLTFDYNPWAFTGVHEDYRPPMDDLKATMKR</sequence>
<evidence type="ECO:0000256" key="7">
    <source>
        <dbReference type="ARBA" id="ARBA00023152"/>
    </source>
</evidence>
<evidence type="ECO:0000259" key="11">
    <source>
        <dbReference type="Pfam" id="PF06415"/>
    </source>
</evidence>
<evidence type="ECO:0000256" key="1">
    <source>
        <dbReference type="ARBA" id="ARBA00000370"/>
    </source>
</evidence>
<dbReference type="GO" id="GO:0004619">
    <property type="term" value="F:phosphoglycerate mutase activity"/>
    <property type="evidence" value="ECO:0007669"/>
    <property type="project" value="UniProtKB-EC"/>
</dbReference>
<keyword evidence="6" id="KW-0479">Metal-binding</keyword>
<dbReference type="Gene3D" id="3.40.720.10">
    <property type="entry name" value="Alkaline Phosphatase, subunit A"/>
    <property type="match status" value="1"/>
</dbReference>
<evidence type="ECO:0000256" key="2">
    <source>
        <dbReference type="ARBA" id="ARBA00001936"/>
    </source>
</evidence>
<dbReference type="GO" id="GO:0006096">
    <property type="term" value="P:glycolytic process"/>
    <property type="evidence" value="ECO:0007669"/>
    <property type="project" value="UniProtKB-KW"/>
</dbReference>
<dbReference type="EMBL" id="CM026421">
    <property type="protein sequence ID" value="KAG0589229.1"/>
    <property type="molecule type" value="Genomic_DNA"/>
</dbReference>
<dbReference type="GO" id="GO:0010118">
    <property type="term" value="P:stomatal movement"/>
    <property type="evidence" value="ECO:0007669"/>
    <property type="project" value="UniProtKB-ARBA"/>
</dbReference>
<evidence type="ECO:0000256" key="6">
    <source>
        <dbReference type="ARBA" id="ARBA00022723"/>
    </source>
</evidence>
<evidence type="ECO:0000313" key="12">
    <source>
        <dbReference type="EMBL" id="KAG0589229.1"/>
    </source>
</evidence>
<keyword evidence="7" id="KW-0324">Glycolysis</keyword>
<dbReference type="Pfam" id="PF01676">
    <property type="entry name" value="Metalloenzyme"/>
    <property type="match status" value="1"/>
</dbReference>
<dbReference type="GO" id="GO:0005737">
    <property type="term" value="C:cytoplasm"/>
    <property type="evidence" value="ECO:0007669"/>
    <property type="project" value="InterPro"/>
</dbReference>
<dbReference type="FunFam" id="3.40.1450.10:FF:000002">
    <property type="entry name" value="2,3-bisphosphoglycerate-independent phosphoglycerate mutase"/>
    <property type="match status" value="1"/>
</dbReference>
<dbReference type="AlphaFoldDB" id="A0A8T0J272"/>
<dbReference type="InterPro" id="IPR005995">
    <property type="entry name" value="Pgm_bpd_ind"/>
</dbReference>
<comment type="cofactor">
    <cofactor evidence="2">
        <name>Mn(2+)</name>
        <dbReference type="ChEBI" id="CHEBI:29035"/>
    </cofactor>
</comment>
<name>A0A8T0J272_CERPU</name>
<gene>
    <name evidence="12" type="ORF">KC19_1G006000</name>
</gene>
<dbReference type="EC" id="5.4.2.12" evidence="5"/>
<dbReference type="GO" id="GO:0006007">
    <property type="term" value="P:glucose catabolic process"/>
    <property type="evidence" value="ECO:0007669"/>
    <property type="project" value="InterPro"/>
</dbReference>
<evidence type="ECO:0000256" key="9">
    <source>
        <dbReference type="ARBA" id="ARBA00023235"/>
    </source>
</evidence>
<dbReference type="InterPro" id="IPR011258">
    <property type="entry name" value="BPG-indep_PGM_N"/>
</dbReference>
<feature type="domain" description="BPG-independent PGAM N-terminal" evidence="11">
    <location>
        <begin position="126"/>
        <end position="350"/>
    </location>
</feature>
<dbReference type="Proteomes" id="UP000822688">
    <property type="component" value="Chromosome 1"/>
</dbReference>
<evidence type="ECO:0000313" key="13">
    <source>
        <dbReference type="Proteomes" id="UP000822688"/>
    </source>
</evidence>
<dbReference type="PANTHER" id="PTHR31637:SF11">
    <property type="entry name" value="PHOSPHOGLYCERATE MUTASE (2,3-DIPHOSPHOGLYCERATE-INDEPENDENT)"/>
    <property type="match status" value="1"/>
</dbReference>
<dbReference type="SUPFAM" id="SSF53649">
    <property type="entry name" value="Alkaline phosphatase-like"/>
    <property type="match status" value="1"/>
</dbReference>
<organism evidence="12 13">
    <name type="scientific">Ceratodon purpureus</name>
    <name type="common">Fire moss</name>
    <name type="synonym">Dicranum purpureum</name>
    <dbReference type="NCBI Taxonomy" id="3225"/>
    <lineage>
        <taxon>Eukaryota</taxon>
        <taxon>Viridiplantae</taxon>
        <taxon>Streptophyta</taxon>
        <taxon>Embryophyta</taxon>
        <taxon>Bryophyta</taxon>
        <taxon>Bryophytina</taxon>
        <taxon>Bryopsida</taxon>
        <taxon>Dicranidae</taxon>
        <taxon>Pseudoditrichales</taxon>
        <taxon>Ditrichaceae</taxon>
        <taxon>Ceratodon</taxon>
    </lineage>
</organism>
<comment type="similarity">
    <text evidence="4">Belongs to the BPG-independent phosphoglycerate mutase family.</text>
</comment>
<dbReference type="InterPro" id="IPR017850">
    <property type="entry name" value="Alkaline_phosphatase_core_sf"/>
</dbReference>
<evidence type="ECO:0000256" key="5">
    <source>
        <dbReference type="ARBA" id="ARBA00012026"/>
    </source>
</evidence>
<evidence type="ECO:0000256" key="4">
    <source>
        <dbReference type="ARBA" id="ARBA00008819"/>
    </source>
</evidence>
<keyword evidence="13" id="KW-1185">Reference proteome</keyword>
<evidence type="ECO:0000256" key="8">
    <source>
        <dbReference type="ARBA" id="ARBA00023211"/>
    </source>
</evidence>
<dbReference type="Gene3D" id="3.40.1450.10">
    <property type="entry name" value="BPG-independent phosphoglycerate mutase, domain B"/>
    <property type="match status" value="1"/>
</dbReference>
<dbReference type="SUPFAM" id="SSF64158">
    <property type="entry name" value="2,3-Bisphosphoglycerate-independent phosphoglycerate mutase, substrate-binding domain"/>
    <property type="match status" value="1"/>
</dbReference>
<dbReference type="Pfam" id="PF06415">
    <property type="entry name" value="iPGM_N"/>
    <property type="match status" value="1"/>
</dbReference>
<dbReference type="InterPro" id="IPR006124">
    <property type="entry name" value="Metalloenzyme"/>
</dbReference>
<proteinExistence type="inferred from homology"/>
<dbReference type="GO" id="GO:0010037">
    <property type="term" value="P:response to carbon dioxide"/>
    <property type="evidence" value="ECO:0007669"/>
    <property type="project" value="UniProtKB-ARBA"/>
</dbReference>
<evidence type="ECO:0000256" key="3">
    <source>
        <dbReference type="ARBA" id="ARBA00004798"/>
    </source>
</evidence>
<dbReference type="PANTHER" id="PTHR31637">
    <property type="entry name" value="2,3-BISPHOSPHOGLYCERATE-INDEPENDENT PHOSPHOGLYCERATE MUTASE"/>
    <property type="match status" value="1"/>
</dbReference>
<comment type="pathway">
    <text evidence="3">Carbohydrate degradation; glycolysis; pyruvate from D-glyceraldehyde 3-phosphate: step 3/5.</text>
</comment>
<dbReference type="GO" id="GO:0030145">
    <property type="term" value="F:manganese ion binding"/>
    <property type="evidence" value="ECO:0007669"/>
    <property type="project" value="InterPro"/>
</dbReference>
<keyword evidence="8" id="KW-0464">Manganese</keyword>
<protein>
    <recommendedName>
        <fullName evidence="5">phosphoglycerate mutase (2,3-diphosphoglycerate-independent)</fullName>
        <ecNumber evidence="5">5.4.2.12</ecNumber>
    </recommendedName>
</protein>
<dbReference type="CDD" id="cd16010">
    <property type="entry name" value="iPGM"/>
    <property type="match status" value="1"/>
</dbReference>
<reference evidence="12" key="1">
    <citation type="submission" date="2020-06" db="EMBL/GenBank/DDBJ databases">
        <title>WGS assembly of Ceratodon purpureus strain R40.</title>
        <authorList>
            <person name="Carey S.B."/>
            <person name="Jenkins J."/>
            <person name="Shu S."/>
            <person name="Lovell J.T."/>
            <person name="Sreedasyam A."/>
            <person name="Maumus F."/>
            <person name="Tiley G.P."/>
            <person name="Fernandez-Pozo N."/>
            <person name="Barry K."/>
            <person name="Chen C."/>
            <person name="Wang M."/>
            <person name="Lipzen A."/>
            <person name="Daum C."/>
            <person name="Saski C.A."/>
            <person name="Payton A.C."/>
            <person name="Mcbreen J.C."/>
            <person name="Conrad R.E."/>
            <person name="Kollar L.M."/>
            <person name="Olsson S."/>
            <person name="Huttunen S."/>
            <person name="Landis J.B."/>
            <person name="Wickett N.J."/>
            <person name="Johnson M.G."/>
            <person name="Rensing S.A."/>
            <person name="Grimwood J."/>
            <person name="Schmutz J."/>
            <person name="Mcdaniel S.F."/>
        </authorList>
    </citation>
    <scope>NUCLEOTIDE SEQUENCE</scope>
    <source>
        <strain evidence="12">R40</strain>
    </source>
</reference>
<feature type="domain" description="Metalloenzyme" evidence="10">
    <location>
        <begin position="46"/>
        <end position="571"/>
    </location>
</feature>
<comment type="catalytic activity">
    <reaction evidence="1">
        <text>(2R)-2-phosphoglycerate = (2R)-3-phosphoglycerate</text>
        <dbReference type="Rhea" id="RHEA:15901"/>
        <dbReference type="ChEBI" id="CHEBI:58272"/>
        <dbReference type="ChEBI" id="CHEBI:58289"/>
        <dbReference type="EC" id="5.4.2.12"/>
    </reaction>
</comment>
<accession>A0A8T0J272</accession>
<dbReference type="InterPro" id="IPR036646">
    <property type="entry name" value="PGAM_B_sf"/>
</dbReference>
<keyword evidence="9" id="KW-0413">Isomerase</keyword>
<comment type="caution">
    <text evidence="12">The sequence shown here is derived from an EMBL/GenBank/DDBJ whole genome shotgun (WGS) entry which is preliminary data.</text>
</comment>